<accession>A0AAV4XV10</accession>
<dbReference type="EMBL" id="BPLR01018265">
    <property type="protein sequence ID" value="GIY98168.1"/>
    <property type="molecule type" value="Genomic_DNA"/>
</dbReference>
<name>A0AAV4XV10_CAEEX</name>
<dbReference type="Proteomes" id="UP001054945">
    <property type="component" value="Unassembled WGS sequence"/>
</dbReference>
<proteinExistence type="predicted"/>
<evidence type="ECO:0000313" key="2">
    <source>
        <dbReference type="Proteomes" id="UP001054945"/>
    </source>
</evidence>
<gene>
    <name evidence="1" type="ORF">CEXT_702201</name>
</gene>
<reference evidence="1 2" key="1">
    <citation type="submission" date="2021-06" db="EMBL/GenBank/DDBJ databases">
        <title>Caerostris extrusa draft genome.</title>
        <authorList>
            <person name="Kono N."/>
            <person name="Arakawa K."/>
        </authorList>
    </citation>
    <scope>NUCLEOTIDE SEQUENCE [LARGE SCALE GENOMIC DNA]</scope>
</reference>
<evidence type="ECO:0000313" key="1">
    <source>
        <dbReference type="EMBL" id="GIY98168.1"/>
    </source>
</evidence>
<protein>
    <submittedName>
        <fullName evidence="1">Uncharacterized protein</fullName>
    </submittedName>
</protein>
<comment type="caution">
    <text evidence="1">The sequence shown here is derived from an EMBL/GenBank/DDBJ whole genome shotgun (WGS) entry which is preliminary data.</text>
</comment>
<organism evidence="1 2">
    <name type="scientific">Caerostris extrusa</name>
    <name type="common">Bark spider</name>
    <name type="synonym">Caerostris bankana</name>
    <dbReference type="NCBI Taxonomy" id="172846"/>
    <lineage>
        <taxon>Eukaryota</taxon>
        <taxon>Metazoa</taxon>
        <taxon>Ecdysozoa</taxon>
        <taxon>Arthropoda</taxon>
        <taxon>Chelicerata</taxon>
        <taxon>Arachnida</taxon>
        <taxon>Araneae</taxon>
        <taxon>Araneomorphae</taxon>
        <taxon>Entelegynae</taxon>
        <taxon>Araneoidea</taxon>
        <taxon>Araneidae</taxon>
        <taxon>Caerostris</taxon>
    </lineage>
</organism>
<keyword evidence="2" id="KW-1185">Reference proteome</keyword>
<dbReference type="AlphaFoldDB" id="A0AAV4XV10"/>
<sequence length="92" mass="10269">MHMSDLIARADGTTTKHQSITINQKNSFTLLSISPWHQKLLSSVLLSISPIQDQKLLSSVPKKSKSPKTFFICPSKHQSMASSPKTFFIRPS</sequence>